<dbReference type="STRING" id="985895.E5AA36"/>
<protein>
    <recommendedName>
        <fullName evidence="3 8">Mediator of RNA polymerase II transcription subunit 31</fullName>
    </recommendedName>
</protein>
<evidence type="ECO:0000256" key="7">
    <source>
        <dbReference type="ARBA" id="ARBA00023242"/>
    </source>
</evidence>
<evidence type="ECO:0000256" key="1">
    <source>
        <dbReference type="ARBA" id="ARBA00004123"/>
    </source>
</evidence>
<dbReference type="AlphaFoldDB" id="E5AA36"/>
<evidence type="ECO:0000256" key="3">
    <source>
        <dbReference type="ARBA" id="ARBA00019660"/>
    </source>
</evidence>
<comment type="subunit">
    <text evidence="8">Component of the Mediator complex.</text>
</comment>
<evidence type="ECO:0000256" key="6">
    <source>
        <dbReference type="ARBA" id="ARBA00023163"/>
    </source>
</evidence>
<keyword evidence="4 8" id="KW-0805">Transcription regulation</keyword>
<name>E5AA36_LEPMJ</name>
<dbReference type="InterPro" id="IPR038089">
    <property type="entry name" value="Med31_sf"/>
</dbReference>
<evidence type="ECO:0000313" key="10">
    <source>
        <dbReference type="Proteomes" id="UP000002668"/>
    </source>
</evidence>
<comment type="similarity">
    <text evidence="2 8">Belongs to the Mediator complex subunit 31 family.</text>
</comment>
<dbReference type="InParanoid" id="E5AA36"/>
<keyword evidence="7 8" id="KW-0539">Nucleus</keyword>
<keyword evidence="10" id="KW-1185">Reference proteome</keyword>
<comment type="subcellular location">
    <subcellularLocation>
        <location evidence="1 8">Nucleus</location>
    </subcellularLocation>
</comment>
<dbReference type="Pfam" id="PF05669">
    <property type="entry name" value="Med31"/>
    <property type="match status" value="1"/>
</dbReference>
<proteinExistence type="inferred from homology"/>
<keyword evidence="5 8" id="KW-0010">Activator</keyword>
<dbReference type="PANTHER" id="PTHR13186">
    <property type="entry name" value="MEDIATOR OF RNA POLYMERASE II TRANSCRIPTION SUBUNIT 31"/>
    <property type="match status" value="1"/>
</dbReference>
<evidence type="ECO:0000313" key="9">
    <source>
        <dbReference type="EMBL" id="CBY00527.1"/>
    </source>
</evidence>
<dbReference type="eggNOG" id="KOG4086">
    <property type="taxonomic scope" value="Eukaryota"/>
</dbReference>
<dbReference type="HOGENOM" id="CLU_694586_0_0_1"/>
<evidence type="ECO:0000256" key="4">
    <source>
        <dbReference type="ARBA" id="ARBA00023015"/>
    </source>
</evidence>
<evidence type="ECO:0000256" key="5">
    <source>
        <dbReference type="ARBA" id="ARBA00023159"/>
    </source>
</evidence>
<evidence type="ECO:0000256" key="2">
    <source>
        <dbReference type="ARBA" id="ARBA00006378"/>
    </source>
</evidence>
<dbReference type="Gene3D" id="1.10.10.1340">
    <property type="entry name" value="Mediator of RNA polymerase II, submodule Med31 (Soh1)"/>
    <property type="match status" value="1"/>
</dbReference>
<dbReference type="Proteomes" id="UP000002668">
    <property type="component" value="Genome"/>
</dbReference>
<reference evidence="10" key="1">
    <citation type="journal article" date="2011" name="Nat. Commun.">
        <title>Effector diversification within compartments of the Leptosphaeria maculans genome affected by Repeat-Induced Point mutations.</title>
        <authorList>
            <person name="Rouxel T."/>
            <person name="Grandaubert J."/>
            <person name="Hane J.K."/>
            <person name="Hoede C."/>
            <person name="van de Wouw A.P."/>
            <person name="Couloux A."/>
            <person name="Dominguez V."/>
            <person name="Anthouard V."/>
            <person name="Bally P."/>
            <person name="Bourras S."/>
            <person name="Cozijnsen A.J."/>
            <person name="Ciuffetti L.M."/>
            <person name="Degrave A."/>
            <person name="Dilmaghani A."/>
            <person name="Duret L."/>
            <person name="Fudal I."/>
            <person name="Goodwin S.B."/>
            <person name="Gout L."/>
            <person name="Glaser N."/>
            <person name="Linglin J."/>
            <person name="Kema G.H.J."/>
            <person name="Lapalu N."/>
            <person name="Lawrence C.B."/>
            <person name="May K."/>
            <person name="Meyer M."/>
            <person name="Ollivier B."/>
            <person name="Poulain J."/>
            <person name="Schoch C.L."/>
            <person name="Simon A."/>
            <person name="Spatafora J.W."/>
            <person name="Stachowiak A."/>
            <person name="Turgeon B.G."/>
            <person name="Tyler B.M."/>
            <person name="Vincent D."/>
            <person name="Weissenbach J."/>
            <person name="Amselem J."/>
            <person name="Quesneville H."/>
            <person name="Oliver R.P."/>
            <person name="Wincker P."/>
            <person name="Balesdent M.-H."/>
            <person name="Howlett B.J."/>
        </authorList>
    </citation>
    <scope>NUCLEOTIDE SEQUENCE [LARGE SCALE GENOMIC DNA]</scope>
    <source>
        <strain evidence="10">JN3 / isolate v23.1.3 / race Av1-4-5-6-7-8</strain>
    </source>
</reference>
<dbReference type="GO" id="GO:0006355">
    <property type="term" value="P:regulation of DNA-templated transcription"/>
    <property type="evidence" value="ECO:0007669"/>
    <property type="project" value="InterPro"/>
</dbReference>
<keyword evidence="6 8" id="KW-0804">Transcription</keyword>
<evidence type="ECO:0000256" key="8">
    <source>
        <dbReference type="RuleBase" id="RU364129"/>
    </source>
</evidence>
<dbReference type="InterPro" id="IPR008831">
    <property type="entry name" value="Mediator_Med31"/>
</dbReference>
<dbReference type="GO" id="GO:0003712">
    <property type="term" value="F:transcription coregulator activity"/>
    <property type="evidence" value="ECO:0007669"/>
    <property type="project" value="InterPro"/>
</dbReference>
<dbReference type="VEuPathDB" id="FungiDB:LEMA_P016570.1"/>
<organism evidence="10">
    <name type="scientific">Leptosphaeria maculans (strain JN3 / isolate v23.1.3 / race Av1-4-5-6-7-8)</name>
    <name type="common">Blackleg fungus</name>
    <name type="synonym">Phoma lingam</name>
    <dbReference type="NCBI Taxonomy" id="985895"/>
    <lineage>
        <taxon>Eukaryota</taxon>
        <taxon>Fungi</taxon>
        <taxon>Dikarya</taxon>
        <taxon>Ascomycota</taxon>
        <taxon>Pezizomycotina</taxon>
        <taxon>Dothideomycetes</taxon>
        <taxon>Pleosporomycetidae</taxon>
        <taxon>Pleosporales</taxon>
        <taxon>Pleosporineae</taxon>
        <taxon>Leptosphaeriaceae</taxon>
        <taxon>Plenodomus</taxon>
        <taxon>Plenodomus lingam/Leptosphaeria maculans species complex</taxon>
    </lineage>
</organism>
<accession>E5AA36</accession>
<comment type="function">
    <text evidence="8">Component of the Mediator complex, a coactivator involved in the regulated transcription of nearly all RNA polymerase II-dependent genes. Mediator functions as a bridge to convey information from gene-specific regulatory proteins to the basal RNA polymerase II transcription machinery. Mediator is recruited to promoters by direct interactions with regulatory proteins and serves as a scaffold for the assembly of a functional preinitiation complex with RNA polymerase II and the general transcription factors.</text>
</comment>
<gene>
    <name evidence="9" type="ORF">LEMA_P016570.1</name>
</gene>
<sequence length="397" mass="43923">MPCPLLLHLAQPWCVTCTLRATQCSAIRWVDGVPTRSTPEHAHYLPYLENKTNVFTRVSPVKLLWSVEDLSGQPSPHDPTTRGGFICLLSWPAPAEAQSWSPSLGTNPPGSSAFISIHQHSSTFIILSTPSIPFHHPPLVNLVVVASHPPMASHSSQELPDVPGLAGYSRFELELEFVQCLANPVYLNYLAQQKTLDKPEFVAYLGYLQYFKEPRYAKFLHMCLQPPWSNSQGARATAAAALPQGDSLAPTCRQTHHRGPEECIAHPERLTAISMNERAVVCFRGGPVQSALTFLGGILTLYNRAAETILRTYLLLLTGPSWADNGPNGNDVVCSKFTRTEIPRNSRPYYILCIHSTSSTCFPSPRQNCFSHVIRYNEAPPPNRDPHVTTRHGDIAS</sequence>
<dbReference type="GO" id="GO:0016592">
    <property type="term" value="C:mediator complex"/>
    <property type="evidence" value="ECO:0007669"/>
    <property type="project" value="InterPro"/>
</dbReference>
<dbReference type="OrthoDB" id="10257739at2759"/>
<dbReference type="EMBL" id="FP929138">
    <property type="protein sequence ID" value="CBY00527.1"/>
    <property type="molecule type" value="Genomic_DNA"/>
</dbReference>